<dbReference type="SUPFAM" id="SSF53223">
    <property type="entry name" value="Aminoacid dehydrogenase-like, N-terminal domain"/>
    <property type="match status" value="1"/>
</dbReference>
<comment type="function">
    <text evidence="8">Involved in the biosynthesis of the chorismate, which leads to the biosynthesis of aromatic amino acids. Catalyzes the reversible NADPH linked reduction of 3-dehydroshikimate (DHSA) to yield shikimate (SA).</text>
</comment>
<dbReference type="InterPro" id="IPR041121">
    <property type="entry name" value="SDH_C"/>
</dbReference>
<feature type="domain" description="Shikimate dehydrogenase substrate binding N-terminal" evidence="10">
    <location>
        <begin position="6"/>
        <end position="89"/>
    </location>
</feature>
<dbReference type="InterPro" id="IPR036291">
    <property type="entry name" value="NAD(P)-bd_dom_sf"/>
</dbReference>
<accession>A0AA42BPS9</accession>
<dbReference type="Proteomes" id="UP001165413">
    <property type="component" value="Unassembled WGS sequence"/>
</dbReference>
<evidence type="ECO:0000313" key="12">
    <source>
        <dbReference type="EMBL" id="MCP3428756.1"/>
    </source>
</evidence>
<comment type="similarity">
    <text evidence="8">Belongs to the shikimate dehydrogenase family.</text>
</comment>
<feature type="binding site" evidence="8">
    <location>
        <position position="102"/>
    </location>
    <ligand>
        <name>shikimate</name>
        <dbReference type="ChEBI" id="CHEBI:36208"/>
    </ligand>
</feature>
<evidence type="ECO:0000259" key="9">
    <source>
        <dbReference type="Pfam" id="PF01488"/>
    </source>
</evidence>
<dbReference type="GO" id="GO:0008652">
    <property type="term" value="P:amino acid biosynthetic process"/>
    <property type="evidence" value="ECO:0007669"/>
    <property type="project" value="UniProtKB-KW"/>
</dbReference>
<dbReference type="Gene3D" id="3.40.50.10860">
    <property type="entry name" value="Leucine Dehydrogenase, chain A, domain 1"/>
    <property type="match status" value="1"/>
</dbReference>
<dbReference type="GO" id="GO:0009423">
    <property type="term" value="P:chorismate biosynthetic process"/>
    <property type="evidence" value="ECO:0007669"/>
    <property type="project" value="UniProtKB-UniRule"/>
</dbReference>
<dbReference type="NCBIfam" id="NF001310">
    <property type="entry name" value="PRK00258.1-2"/>
    <property type="match status" value="1"/>
</dbReference>
<dbReference type="PANTHER" id="PTHR21089:SF1">
    <property type="entry name" value="BIFUNCTIONAL 3-DEHYDROQUINATE DEHYDRATASE_SHIKIMATE DEHYDROGENASE, CHLOROPLASTIC"/>
    <property type="match status" value="1"/>
</dbReference>
<comment type="subunit">
    <text evidence="8">Homodimer.</text>
</comment>
<dbReference type="HAMAP" id="MF_00222">
    <property type="entry name" value="Shikimate_DH_AroE"/>
    <property type="match status" value="1"/>
</dbReference>
<feature type="binding site" evidence="8">
    <location>
        <position position="87"/>
    </location>
    <ligand>
        <name>shikimate</name>
        <dbReference type="ChEBI" id="CHEBI:36208"/>
    </ligand>
</feature>
<keyword evidence="4 8" id="KW-0521">NADP</keyword>
<dbReference type="PANTHER" id="PTHR21089">
    <property type="entry name" value="SHIKIMATE DEHYDROGENASE"/>
    <property type="match status" value="1"/>
</dbReference>
<evidence type="ECO:0000259" key="11">
    <source>
        <dbReference type="Pfam" id="PF18317"/>
    </source>
</evidence>
<evidence type="ECO:0000313" key="13">
    <source>
        <dbReference type="Proteomes" id="UP001165413"/>
    </source>
</evidence>
<dbReference type="GO" id="GO:0009073">
    <property type="term" value="P:aromatic amino acid family biosynthetic process"/>
    <property type="evidence" value="ECO:0007669"/>
    <property type="project" value="UniProtKB-KW"/>
</dbReference>
<dbReference type="FunFam" id="3.40.50.10860:FF:000006">
    <property type="entry name" value="Shikimate dehydrogenase (NADP(+))"/>
    <property type="match status" value="1"/>
</dbReference>
<comment type="caution">
    <text evidence="8">Lacks conserved residue(s) required for the propagation of feature annotation.</text>
</comment>
<dbReference type="InterPro" id="IPR006151">
    <property type="entry name" value="Shikm_DH/Glu-tRNA_Rdtase"/>
</dbReference>
<dbReference type="GO" id="GO:0050661">
    <property type="term" value="F:NADP binding"/>
    <property type="evidence" value="ECO:0007669"/>
    <property type="project" value="InterPro"/>
</dbReference>
<protein>
    <recommendedName>
        <fullName evidence="2 8">Shikimate dehydrogenase (NADP(+))</fullName>
        <shortName evidence="8">SDH</shortName>
        <ecNumber evidence="2 8">1.1.1.25</ecNumber>
    </recommendedName>
</protein>
<feature type="binding site" evidence="8">
    <location>
        <position position="237"/>
    </location>
    <ligand>
        <name>NADP(+)</name>
        <dbReference type="ChEBI" id="CHEBI:58349"/>
    </ligand>
</feature>
<dbReference type="EC" id="1.1.1.25" evidence="2 8"/>
<keyword evidence="13" id="KW-1185">Reference proteome</keyword>
<keyword evidence="5 8" id="KW-0560">Oxidoreductase</keyword>
<dbReference type="CDD" id="cd01065">
    <property type="entry name" value="NAD_bind_Shikimate_DH"/>
    <property type="match status" value="1"/>
</dbReference>
<dbReference type="InterPro" id="IPR011342">
    <property type="entry name" value="Shikimate_DH"/>
</dbReference>
<evidence type="ECO:0000256" key="1">
    <source>
        <dbReference type="ARBA" id="ARBA00004871"/>
    </source>
</evidence>
<feature type="binding site" evidence="8">
    <location>
        <position position="62"/>
    </location>
    <ligand>
        <name>shikimate</name>
        <dbReference type="ChEBI" id="CHEBI:36208"/>
    </ligand>
</feature>
<dbReference type="RefSeq" id="WP_254100332.1">
    <property type="nucleotide sequence ID" value="NZ_JANATA010000010.1"/>
</dbReference>
<evidence type="ECO:0000259" key="10">
    <source>
        <dbReference type="Pfam" id="PF08501"/>
    </source>
</evidence>
<dbReference type="Pfam" id="PF01488">
    <property type="entry name" value="Shikimate_DH"/>
    <property type="match status" value="1"/>
</dbReference>
<dbReference type="Gene3D" id="3.40.50.720">
    <property type="entry name" value="NAD(P)-binding Rossmann-like Domain"/>
    <property type="match status" value="1"/>
</dbReference>
<feature type="binding site" evidence="8">
    <location>
        <position position="215"/>
    </location>
    <ligand>
        <name>shikimate</name>
        <dbReference type="ChEBI" id="CHEBI:36208"/>
    </ligand>
</feature>
<dbReference type="NCBIfam" id="TIGR00507">
    <property type="entry name" value="aroE"/>
    <property type="match status" value="1"/>
</dbReference>
<evidence type="ECO:0000256" key="3">
    <source>
        <dbReference type="ARBA" id="ARBA00022605"/>
    </source>
</evidence>
<comment type="caution">
    <text evidence="12">The sequence shown here is derived from an EMBL/GenBank/DDBJ whole genome shotgun (WGS) entry which is preliminary data.</text>
</comment>
<dbReference type="GO" id="GO:0019632">
    <property type="term" value="P:shikimate metabolic process"/>
    <property type="evidence" value="ECO:0007669"/>
    <property type="project" value="InterPro"/>
</dbReference>
<feature type="active site" description="Proton acceptor" evidence="8">
    <location>
        <position position="66"/>
    </location>
</feature>
<dbReference type="InterPro" id="IPR022893">
    <property type="entry name" value="Shikimate_DH_fam"/>
</dbReference>
<evidence type="ECO:0000256" key="2">
    <source>
        <dbReference type="ARBA" id="ARBA00012962"/>
    </source>
</evidence>
<evidence type="ECO:0000256" key="4">
    <source>
        <dbReference type="ARBA" id="ARBA00022857"/>
    </source>
</evidence>
<comment type="catalytic activity">
    <reaction evidence="7 8">
        <text>shikimate + NADP(+) = 3-dehydroshikimate + NADPH + H(+)</text>
        <dbReference type="Rhea" id="RHEA:17737"/>
        <dbReference type="ChEBI" id="CHEBI:15378"/>
        <dbReference type="ChEBI" id="CHEBI:16630"/>
        <dbReference type="ChEBI" id="CHEBI:36208"/>
        <dbReference type="ChEBI" id="CHEBI:57783"/>
        <dbReference type="ChEBI" id="CHEBI:58349"/>
        <dbReference type="EC" id="1.1.1.25"/>
    </reaction>
</comment>
<dbReference type="EMBL" id="JANATA010000010">
    <property type="protein sequence ID" value="MCP3428756.1"/>
    <property type="molecule type" value="Genomic_DNA"/>
</dbReference>
<comment type="pathway">
    <text evidence="1 8">Metabolic intermediate biosynthesis; chorismate biosynthesis; chorismate from D-erythrose 4-phosphate and phosphoenolpyruvate: step 4/7.</text>
</comment>
<dbReference type="GO" id="GO:0004764">
    <property type="term" value="F:shikimate 3-dehydrogenase (NADP+) activity"/>
    <property type="evidence" value="ECO:0007669"/>
    <property type="project" value="UniProtKB-UniRule"/>
</dbReference>
<evidence type="ECO:0000256" key="8">
    <source>
        <dbReference type="HAMAP-Rule" id="MF_00222"/>
    </source>
</evidence>
<feature type="domain" description="Quinate/shikimate 5-dehydrogenase/glutamyl-tRNA reductase" evidence="9">
    <location>
        <begin position="116"/>
        <end position="189"/>
    </location>
</feature>
<feature type="binding site" evidence="8">
    <location>
        <begin position="126"/>
        <end position="130"/>
    </location>
    <ligand>
        <name>NADP(+)</name>
        <dbReference type="ChEBI" id="CHEBI:58349"/>
    </ligand>
</feature>
<evidence type="ECO:0000256" key="7">
    <source>
        <dbReference type="ARBA" id="ARBA00049442"/>
    </source>
</evidence>
<evidence type="ECO:0000256" key="6">
    <source>
        <dbReference type="ARBA" id="ARBA00023141"/>
    </source>
</evidence>
<sequence length="273" mass="29305">MLNFAVFGNPIAQSKSPFIHTMFGIEADIELNYNAILVDAHEFVSAASMFFAKPDHVGLNITAPFKEDAFKFADKLTPHAKAAGAVNTLYKTANGIVGHNTDGLGLMQDLLNQGVTLKQQNILLIGAGGAARGILVPLLEQEVAHIHIVNRNVKRAQSLLSIAPGSNITVSSFDDLPKQPYDVVINATTLSLQENTPNIPEDVYAKASSVYDMVYLPQPTVFMQAALAAGCPNVSDGLGMLVGQAAESFTFWTGRKVDTGPVLEVLRQDLQGR</sequence>
<dbReference type="Pfam" id="PF08501">
    <property type="entry name" value="Shikimate_dh_N"/>
    <property type="match status" value="1"/>
</dbReference>
<dbReference type="InterPro" id="IPR046346">
    <property type="entry name" value="Aminoacid_DH-like_N_sf"/>
</dbReference>
<name>A0AA42BPS9_9ALTE</name>
<dbReference type="AlphaFoldDB" id="A0AA42BPS9"/>
<reference evidence="12" key="1">
    <citation type="submission" date="2022-07" db="EMBL/GenBank/DDBJ databases">
        <title>Characterization of the Novel Bacterium Alteromonas immobilis LMIT006 and Alteromonas gregis LMIT007.</title>
        <authorList>
            <person name="Lin X."/>
        </authorList>
    </citation>
    <scope>NUCLEOTIDE SEQUENCE</scope>
    <source>
        <strain evidence="12">LMIT007</strain>
    </source>
</reference>
<evidence type="ECO:0000256" key="5">
    <source>
        <dbReference type="ARBA" id="ARBA00023002"/>
    </source>
</evidence>
<keyword evidence="3 8" id="KW-0028">Amino-acid biosynthesis</keyword>
<feature type="binding site" evidence="8">
    <location>
        <begin position="14"/>
        <end position="16"/>
    </location>
    <ligand>
        <name>shikimate</name>
        <dbReference type="ChEBI" id="CHEBI:36208"/>
    </ligand>
</feature>
<feature type="domain" description="SDH C-terminal" evidence="11">
    <location>
        <begin position="237"/>
        <end position="267"/>
    </location>
</feature>
<keyword evidence="6 8" id="KW-0057">Aromatic amino acid biosynthesis</keyword>
<proteinExistence type="inferred from homology"/>
<dbReference type="SUPFAM" id="SSF51735">
    <property type="entry name" value="NAD(P)-binding Rossmann-fold domains"/>
    <property type="match status" value="1"/>
</dbReference>
<gene>
    <name evidence="8 12" type="primary">aroE</name>
    <name evidence="12" type="ORF">NLF92_07330</name>
</gene>
<dbReference type="GO" id="GO:0005829">
    <property type="term" value="C:cytosol"/>
    <property type="evidence" value="ECO:0007669"/>
    <property type="project" value="TreeGrafter"/>
</dbReference>
<dbReference type="Pfam" id="PF18317">
    <property type="entry name" value="SDH_C"/>
    <property type="match status" value="1"/>
</dbReference>
<organism evidence="12 13">
    <name type="scientific">Opacimonas viscosa</name>
    <dbReference type="NCBI Taxonomy" id="2961944"/>
    <lineage>
        <taxon>Bacteria</taxon>
        <taxon>Pseudomonadati</taxon>
        <taxon>Pseudomonadota</taxon>
        <taxon>Gammaproteobacteria</taxon>
        <taxon>Alteromonadales</taxon>
        <taxon>Alteromonadaceae</taxon>
        <taxon>Opacimonas</taxon>
    </lineage>
</organism>
<dbReference type="InterPro" id="IPR013708">
    <property type="entry name" value="Shikimate_DH-bd_N"/>
</dbReference>
<feature type="binding site" evidence="8">
    <location>
        <position position="213"/>
    </location>
    <ligand>
        <name>NADP(+)</name>
        <dbReference type="ChEBI" id="CHEBI:58349"/>
    </ligand>
</feature>
<feature type="binding site" evidence="8">
    <location>
        <position position="244"/>
    </location>
    <ligand>
        <name>shikimate</name>
        <dbReference type="ChEBI" id="CHEBI:36208"/>
    </ligand>
</feature>